<dbReference type="RefSeq" id="WP_218324800.1">
    <property type="nucleotide sequence ID" value="NZ_JAHUZB010000001.1"/>
</dbReference>
<accession>A0ABS6TA30</accession>
<gene>
    <name evidence="2" type="ORF">KUA55_03625</name>
</gene>
<evidence type="ECO:0000259" key="1">
    <source>
        <dbReference type="PROSITE" id="PS51096"/>
    </source>
</evidence>
<comment type="caution">
    <text evidence="2">The sequence shown here is derived from an EMBL/GenBank/DDBJ whole genome shotgun (WGS) entry which is preliminary data.</text>
</comment>
<organism evidence="2 3">
    <name type="scientific">Enterococcus alishanensis</name>
    <dbReference type="NCBI Taxonomy" id="1303817"/>
    <lineage>
        <taxon>Bacteria</taxon>
        <taxon>Bacillati</taxon>
        <taxon>Bacillota</taxon>
        <taxon>Bacilli</taxon>
        <taxon>Lactobacillales</taxon>
        <taxon>Enterococcaceae</taxon>
        <taxon>Enterococcus</taxon>
    </lineage>
</organism>
<reference evidence="2 3" key="1">
    <citation type="submission" date="2021-06" db="EMBL/GenBank/DDBJ databases">
        <title>Enterococcus alishanensis sp. nov., a novel lactic acid bacterium isolated from fresh coffee beans.</title>
        <authorList>
            <person name="Chen Y.-S."/>
        </authorList>
    </citation>
    <scope>NUCLEOTIDE SEQUENCE [LARGE SCALE GENOMIC DNA]</scope>
    <source>
        <strain evidence="2 3">ALS3</strain>
    </source>
</reference>
<dbReference type="PANTHER" id="PTHR33799:SF1">
    <property type="entry name" value="PTS SYSTEM MANNOSE-SPECIFIC EIIAB COMPONENT-RELATED"/>
    <property type="match status" value="1"/>
</dbReference>
<feature type="domain" description="PTS EIIA type-4" evidence="1">
    <location>
        <begin position="1"/>
        <end position="120"/>
    </location>
</feature>
<protein>
    <submittedName>
        <fullName evidence="2">PTS fructose transporter subunit IIA</fullName>
    </submittedName>
</protein>
<name>A0ABS6TA30_9ENTE</name>
<dbReference type="Proteomes" id="UP000774130">
    <property type="component" value="Unassembled WGS sequence"/>
</dbReference>
<sequence length="134" mass="15240">MRKILIATHGYFADGINSSLKLLVGEREEVTVINAYVDESDVTLQYEVFFQTLQPTDEVIVFTDLYGGSVNQQLFKHTEKNQAILITGFNLPIILEILLSPDVVTPDKAKQLVEACREELKVVEPEYQAEEEFF</sequence>
<evidence type="ECO:0000313" key="3">
    <source>
        <dbReference type="Proteomes" id="UP000774130"/>
    </source>
</evidence>
<dbReference type="EMBL" id="JAHUZB010000001">
    <property type="protein sequence ID" value="MBV7389756.1"/>
    <property type="molecule type" value="Genomic_DNA"/>
</dbReference>
<evidence type="ECO:0000313" key="2">
    <source>
        <dbReference type="EMBL" id="MBV7389756.1"/>
    </source>
</evidence>
<dbReference type="InterPro" id="IPR051471">
    <property type="entry name" value="Bacterial_PTS_sugar_comp"/>
</dbReference>
<dbReference type="PROSITE" id="PS51096">
    <property type="entry name" value="PTS_EIIA_TYPE_4"/>
    <property type="match status" value="1"/>
</dbReference>
<dbReference type="InterPro" id="IPR004701">
    <property type="entry name" value="PTS_EIIA_man-typ"/>
</dbReference>
<dbReference type="PANTHER" id="PTHR33799">
    <property type="entry name" value="PTS PERMEASE-RELATED-RELATED"/>
    <property type="match status" value="1"/>
</dbReference>
<proteinExistence type="predicted"/>
<dbReference type="Pfam" id="PF03610">
    <property type="entry name" value="EIIA-man"/>
    <property type="match status" value="1"/>
</dbReference>
<keyword evidence="3" id="KW-1185">Reference proteome</keyword>